<sequence length="173" mass="18396">MAEEKTFKIEDWAPKWAAVPIWHGQQQLRVCELTLHQRDGLMGLVSGAGGIGSLGELAAGAEGGAASLLVSMLGGQTTEFCWRVLANLHNSRVLGLDGEDAQFVSGKAEAAMKALFGSLLTQRQEQEVIRAFFEVEPVGELLGNWMRLLDGAAERVLGVVSGATGSQTETKTG</sequence>
<dbReference type="AlphaFoldDB" id="A0A6M3MBE4"/>
<protein>
    <recommendedName>
        <fullName evidence="3">Tail assembly chaperone</fullName>
    </recommendedName>
</protein>
<gene>
    <name evidence="1" type="ORF">MM171A00153_0025</name>
    <name evidence="2" type="ORF">MM171B00165_0040</name>
</gene>
<evidence type="ECO:0008006" key="3">
    <source>
        <dbReference type="Google" id="ProtNLM"/>
    </source>
</evidence>
<dbReference type="EMBL" id="MT143704">
    <property type="protein sequence ID" value="QJB01006.1"/>
    <property type="molecule type" value="Genomic_DNA"/>
</dbReference>
<dbReference type="EMBL" id="MT143891">
    <property type="protein sequence ID" value="QJB04864.1"/>
    <property type="molecule type" value="Genomic_DNA"/>
</dbReference>
<proteinExistence type="predicted"/>
<name>A0A6M3MBE4_9ZZZZ</name>
<evidence type="ECO:0000313" key="2">
    <source>
        <dbReference type="EMBL" id="QJB04864.1"/>
    </source>
</evidence>
<evidence type="ECO:0000313" key="1">
    <source>
        <dbReference type="EMBL" id="QJB01006.1"/>
    </source>
</evidence>
<accession>A0A6M3MBE4</accession>
<organism evidence="2">
    <name type="scientific">viral metagenome</name>
    <dbReference type="NCBI Taxonomy" id="1070528"/>
    <lineage>
        <taxon>unclassified sequences</taxon>
        <taxon>metagenomes</taxon>
        <taxon>organismal metagenomes</taxon>
    </lineage>
</organism>
<reference evidence="2" key="1">
    <citation type="submission" date="2020-03" db="EMBL/GenBank/DDBJ databases">
        <title>The deep terrestrial virosphere.</title>
        <authorList>
            <person name="Holmfeldt K."/>
            <person name="Nilsson E."/>
            <person name="Simone D."/>
            <person name="Lopez-Fernandez M."/>
            <person name="Wu X."/>
            <person name="de Brujin I."/>
            <person name="Lundin D."/>
            <person name="Andersson A."/>
            <person name="Bertilsson S."/>
            <person name="Dopson M."/>
        </authorList>
    </citation>
    <scope>NUCLEOTIDE SEQUENCE</scope>
    <source>
        <strain evidence="1">MM171A00153</strain>
        <strain evidence="2">MM171B00165</strain>
    </source>
</reference>